<dbReference type="Pfam" id="PF11563">
    <property type="entry name" value="Protoglobin"/>
    <property type="match status" value="1"/>
</dbReference>
<protein>
    <recommendedName>
        <fullName evidence="2">Globin-sensor domain-containing protein</fullName>
    </recommendedName>
</protein>
<feature type="domain" description="Globin-sensor" evidence="2">
    <location>
        <begin position="27"/>
        <end position="213"/>
    </location>
</feature>
<keyword evidence="1" id="KW-0472">Membrane</keyword>
<keyword evidence="1" id="KW-1133">Transmembrane helix</keyword>
<sequence length="251" mass="27489">MSTNGTATTPKPPITQISAASLTHLPSRISYLRSFISFTTSDADTITSAAPLVAPLVPVIVDAVYTKLLSFSITASSFVPRQSGYNGATPSNIEDLSQEHPQIKFRKDFLAGYLKKLVTMDYEKMETWEYLDKVALMHTGAYGKGAFKHRKRELRVEYMHCAILLGYVEDVVIGAVMGMEIDQEAKTKVVAAFNKLLWIQNDLFARHYIADAEAKKASWSEISIPTGWLAAAAVGLVAFGAGLVRYSGMGL</sequence>
<dbReference type="Gene3D" id="1.10.490.10">
    <property type="entry name" value="Globins"/>
    <property type="match status" value="1"/>
</dbReference>
<evidence type="ECO:0000313" key="4">
    <source>
        <dbReference type="Proteomes" id="UP000018144"/>
    </source>
</evidence>
<gene>
    <name evidence="3" type="ORF">PCON_12673</name>
</gene>
<keyword evidence="1" id="KW-0812">Transmembrane</keyword>
<evidence type="ECO:0000256" key="1">
    <source>
        <dbReference type="SAM" id="Phobius"/>
    </source>
</evidence>
<dbReference type="InterPro" id="IPR012292">
    <property type="entry name" value="Globin/Proto"/>
</dbReference>
<feature type="transmembrane region" description="Helical" evidence="1">
    <location>
        <begin position="227"/>
        <end position="246"/>
    </location>
</feature>
<keyword evidence="4" id="KW-1185">Reference proteome</keyword>
<dbReference type="PANTHER" id="PTHR42071:SF1">
    <property type="entry name" value="GLOBIN-SENSOR DOMAIN-CONTAINING PROTEIN"/>
    <property type="match status" value="1"/>
</dbReference>
<dbReference type="eggNOG" id="ENOG502S0AP">
    <property type="taxonomic scope" value="Eukaryota"/>
</dbReference>
<dbReference type="GO" id="GO:0020037">
    <property type="term" value="F:heme binding"/>
    <property type="evidence" value="ECO:0007669"/>
    <property type="project" value="InterPro"/>
</dbReference>
<dbReference type="InterPro" id="IPR044398">
    <property type="entry name" value="Globin-sensor_dom"/>
</dbReference>
<dbReference type="GO" id="GO:0019825">
    <property type="term" value="F:oxygen binding"/>
    <property type="evidence" value="ECO:0007669"/>
    <property type="project" value="InterPro"/>
</dbReference>
<reference evidence="3 4" key="1">
    <citation type="journal article" date="2013" name="PLoS Genet.">
        <title>The genome and development-dependent transcriptomes of Pyronema confluens: a window into fungal evolution.</title>
        <authorList>
            <person name="Traeger S."/>
            <person name="Altegoer F."/>
            <person name="Freitag M."/>
            <person name="Gabaldon T."/>
            <person name="Kempken F."/>
            <person name="Kumar A."/>
            <person name="Marcet-Houben M."/>
            <person name="Poggeler S."/>
            <person name="Stajich J.E."/>
            <person name="Nowrousian M."/>
        </authorList>
    </citation>
    <scope>NUCLEOTIDE SEQUENCE [LARGE SCALE GENOMIC DNA]</scope>
    <source>
        <strain evidence="4">CBS 100304</strain>
        <tissue evidence="3">Vegetative mycelium</tissue>
    </source>
</reference>
<dbReference type="EMBL" id="HF935778">
    <property type="protein sequence ID" value="CCX13080.1"/>
    <property type="molecule type" value="Genomic_DNA"/>
</dbReference>
<proteinExistence type="predicted"/>
<accession>U4LE92</accession>
<organism evidence="3 4">
    <name type="scientific">Pyronema omphalodes (strain CBS 100304)</name>
    <name type="common">Pyronema confluens</name>
    <dbReference type="NCBI Taxonomy" id="1076935"/>
    <lineage>
        <taxon>Eukaryota</taxon>
        <taxon>Fungi</taxon>
        <taxon>Dikarya</taxon>
        <taxon>Ascomycota</taxon>
        <taxon>Pezizomycotina</taxon>
        <taxon>Pezizomycetes</taxon>
        <taxon>Pezizales</taxon>
        <taxon>Pyronemataceae</taxon>
        <taxon>Pyronema</taxon>
    </lineage>
</organism>
<dbReference type="Proteomes" id="UP000018144">
    <property type="component" value="Unassembled WGS sequence"/>
</dbReference>
<dbReference type="PANTHER" id="PTHR42071">
    <property type="entry name" value="PROTOGLOBIN DOMAIN-CONTAINING PROTEIN"/>
    <property type="match status" value="1"/>
</dbReference>
<evidence type="ECO:0000313" key="3">
    <source>
        <dbReference type="EMBL" id="CCX13080.1"/>
    </source>
</evidence>
<dbReference type="OMA" id="RVEVMHM"/>
<dbReference type="OrthoDB" id="10027058at2759"/>
<name>U4LE92_PYROM</name>
<evidence type="ECO:0000259" key="2">
    <source>
        <dbReference type="Pfam" id="PF11563"/>
    </source>
</evidence>
<dbReference type="AlphaFoldDB" id="U4LE92"/>